<evidence type="ECO:0000313" key="2">
    <source>
        <dbReference type="EMBL" id="KAK9166331.1"/>
    </source>
</evidence>
<feature type="compositionally biased region" description="Polar residues" evidence="1">
    <location>
        <begin position="42"/>
        <end position="53"/>
    </location>
</feature>
<dbReference type="Proteomes" id="UP001419268">
    <property type="component" value="Unassembled WGS sequence"/>
</dbReference>
<organism evidence="2 3">
    <name type="scientific">Stephania cephalantha</name>
    <dbReference type="NCBI Taxonomy" id="152367"/>
    <lineage>
        <taxon>Eukaryota</taxon>
        <taxon>Viridiplantae</taxon>
        <taxon>Streptophyta</taxon>
        <taxon>Embryophyta</taxon>
        <taxon>Tracheophyta</taxon>
        <taxon>Spermatophyta</taxon>
        <taxon>Magnoliopsida</taxon>
        <taxon>Ranunculales</taxon>
        <taxon>Menispermaceae</taxon>
        <taxon>Menispermoideae</taxon>
        <taxon>Cissampelideae</taxon>
        <taxon>Stephania</taxon>
    </lineage>
</organism>
<comment type="caution">
    <text evidence="2">The sequence shown here is derived from an EMBL/GenBank/DDBJ whole genome shotgun (WGS) entry which is preliminary data.</text>
</comment>
<reference evidence="2 3" key="1">
    <citation type="submission" date="2024-01" db="EMBL/GenBank/DDBJ databases">
        <title>Genome assemblies of Stephania.</title>
        <authorList>
            <person name="Yang L."/>
        </authorList>
    </citation>
    <scope>NUCLEOTIDE SEQUENCE [LARGE SCALE GENOMIC DNA]</scope>
    <source>
        <strain evidence="2">JXDWG</strain>
        <tissue evidence="2">Leaf</tissue>
    </source>
</reference>
<name>A0AAP0Q7U2_9MAGN</name>
<feature type="region of interest" description="Disordered" evidence="1">
    <location>
        <begin position="229"/>
        <end position="258"/>
    </location>
</feature>
<feature type="compositionally biased region" description="Basic and acidic residues" evidence="1">
    <location>
        <begin position="1"/>
        <end position="11"/>
    </location>
</feature>
<feature type="compositionally biased region" description="Basic residues" evidence="1">
    <location>
        <begin position="55"/>
        <end position="64"/>
    </location>
</feature>
<feature type="compositionally biased region" description="Gly residues" evidence="1">
    <location>
        <begin position="245"/>
        <end position="255"/>
    </location>
</feature>
<sequence>MRKRSTAELRRGAAASPAGEQSRWWLRRSRGRPAAADARTNRVVQRQSSTQLSRRPVRTAVRRQRLGEQLADGGQRGGDNAGSGGGAMVVRQRRRQQRWCDGGVATTRWRDCRPIGGVISTSSMTRWIQMVLTAMLYFNICCEDVALAYIDGRRQIVCSLLGGLGGAQPVAEEPSLSRRSPALQSKMGVWPWASMALGGAPAWRNASPPARAAIAVVVEAKSRTTTCCRRADESGGATKQSSVNGSGGGRDGGAARGASAGAIGDVWLRRDGALSTDRRRDFDEFDDAMDSNGFDGHAIVEIVVDRVGPLASESWLLFICDMSSYPDAVDISQLSVRWGL</sequence>
<proteinExistence type="predicted"/>
<gene>
    <name evidence="2" type="ORF">Scep_001522</name>
</gene>
<feature type="region of interest" description="Disordered" evidence="1">
    <location>
        <begin position="1"/>
        <end position="94"/>
    </location>
</feature>
<evidence type="ECO:0000256" key="1">
    <source>
        <dbReference type="SAM" id="MobiDB-lite"/>
    </source>
</evidence>
<evidence type="ECO:0000313" key="3">
    <source>
        <dbReference type="Proteomes" id="UP001419268"/>
    </source>
</evidence>
<keyword evidence="3" id="KW-1185">Reference proteome</keyword>
<dbReference type="EMBL" id="JBBNAG010000001">
    <property type="protein sequence ID" value="KAK9166331.1"/>
    <property type="molecule type" value="Genomic_DNA"/>
</dbReference>
<dbReference type="AlphaFoldDB" id="A0AAP0Q7U2"/>
<protein>
    <submittedName>
        <fullName evidence="2">Uncharacterized protein</fullName>
    </submittedName>
</protein>
<feature type="compositionally biased region" description="Gly residues" evidence="1">
    <location>
        <begin position="74"/>
        <end position="87"/>
    </location>
</feature>
<accession>A0AAP0Q7U2</accession>